<dbReference type="Pfam" id="PF21686">
    <property type="entry name" value="LigD_Prim-Pol"/>
    <property type="match status" value="1"/>
</dbReference>
<evidence type="ECO:0000313" key="4">
    <source>
        <dbReference type="Proteomes" id="UP000786387"/>
    </source>
</evidence>
<keyword evidence="3" id="KW-0436">Ligase</keyword>
<dbReference type="PANTHER" id="PTHR42705:SF2">
    <property type="entry name" value="BIFUNCTIONAL NON-HOMOLOGOUS END JOINING PROTEIN LIGD"/>
    <property type="match status" value="1"/>
</dbReference>
<reference evidence="3 4" key="1">
    <citation type="submission" date="2020-02" db="EMBL/GenBank/DDBJ databases">
        <title>Synteny-based analysis reveals conserved mechanism for high triclosan tolerance in Pseudomonas, as well as instances of horizontal transfer.</title>
        <authorList>
            <person name="Mcfarland A.G."/>
            <person name="Bertucci H.K."/>
            <person name="Litmann E."/>
            <person name="Shen J."/>
            <person name="Huttenhower C."/>
            <person name="Hartmann E.M."/>
        </authorList>
    </citation>
    <scope>NUCLEOTIDE SEQUENCE [LARGE SCALE GENOMIC DNA]</scope>
    <source>
        <strain evidence="3 4">115A1</strain>
    </source>
</reference>
<feature type="region of interest" description="Disordered" evidence="1">
    <location>
        <begin position="1"/>
        <end position="49"/>
    </location>
</feature>
<dbReference type="GO" id="GO:0016874">
    <property type="term" value="F:ligase activity"/>
    <property type="evidence" value="ECO:0007669"/>
    <property type="project" value="UniProtKB-KW"/>
</dbReference>
<name>A0ABR5Z1N2_9GAMM</name>
<evidence type="ECO:0000256" key="1">
    <source>
        <dbReference type="SAM" id="MobiDB-lite"/>
    </source>
</evidence>
<dbReference type="CDD" id="cd04862">
    <property type="entry name" value="PaeLigD_Pol_like"/>
    <property type="match status" value="1"/>
</dbReference>
<comment type="caution">
    <text evidence="3">The sequence shown here is derived from an EMBL/GenBank/DDBJ whole genome shotgun (WGS) entry which is preliminary data.</text>
</comment>
<gene>
    <name evidence="3" type="ORF">G7026_12020</name>
</gene>
<accession>A0ABR5Z1N2</accession>
<feature type="domain" description="DNA ligase D polymerase" evidence="2">
    <location>
        <begin position="56"/>
        <end position="309"/>
    </location>
</feature>
<dbReference type="PANTHER" id="PTHR42705">
    <property type="entry name" value="BIFUNCTIONAL NON-HOMOLOGOUS END JOINING PROTEIN LIGD"/>
    <property type="match status" value="1"/>
</dbReference>
<protein>
    <submittedName>
        <fullName evidence="3">ATP-dependent DNA ligase</fullName>
    </submittedName>
</protein>
<dbReference type="EMBL" id="JAAMRF010000005">
    <property type="protein sequence ID" value="MBA1274083.1"/>
    <property type="molecule type" value="Genomic_DNA"/>
</dbReference>
<dbReference type="NCBIfam" id="TIGR02778">
    <property type="entry name" value="ligD_pol"/>
    <property type="match status" value="1"/>
</dbReference>
<dbReference type="Gene3D" id="3.90.920.10">
    <property type="entry name" value="DNA primase, PRIM domain"/>
    <property type="match status" value="1"/>
</dbReference>
<sequence>MPQAQSRSAEKAPSRKSAAAPKSPKRKASASDSRPPVGGVGISHPERVIDTTSGVTKKGLAEYYLSVAEHLLPQLAKRPLSIVRAPEGVGGETFFQRHAGRLKMPHMRELDKSLDPEHARLMQADNITAVIEAVQMGTLEFHSWNARSDKVERPDRVIFDLDPDPSLPWSAMVDATCMTLDLLERVGLRGFLKTSGGRGMHVMVPLARRHDWTLAREFARAVAERLAAEAPERIVAKMGPQNRVGKIFVDYLRNQKGASTVAAYSVRARPGLPVSVPITREELGRIEGAAQWNVTNLAERLASLPSDPWTECASLAQIISQATLKALSDPA</sequence>
<dbReference type="InterPro" id="IPR052171">
    <property type="entry name" value="NHEJ_LigD"/>
</dbReference>
<organism evidence="3 4">
    <name type="scientific">Stutzerimonas azotifigens</name>
    <dbReference type="NCBI Taxonomy" id="291995"/>
    <lineage>
        <taxon>Bacteria</taxon>
        <taxon>Pseudomonadati</taxon>
        <taxon>Pseudomonadota</taxon>
        <taxon>Gammaproteobacteria</taxon>
        <taxon>Pseudomonadales</taxon>
        <taxon>Pseudomonadaceae</taxon>
        <taxon>Stutzerimonas</taxon>
    </lineage>
</organism>
<keyword evidence="4" id="KW-1185">Reference proteome</keyword>
<evidence type="ECO:0000313" key="3">
    <source>
        <dbReference type="EMBL" id="MBA1274083.1"/>
    </source>
</evidence>
<dbReference type="InterPro" id="IPR033651">
    <property type="entry name" value="PaeLigD_Pol-like"/>
</dbReference>
<proteinExistence type="predicted"/>
<evidence type="ECO:0000259" key="2">
    <source>
        <dbReference type="Pfam" id="PF21686"/>
    </source>
</evidence>
<dbReference type="InterPro" id="IPR014145">
    <property type="entry name" value="LigD_pol_dom"/>
</dbReference>
<dbReference type="Proteomes" id="UP000786387">
    <property type="component" value="Unassembled WGS sequence"/>
</dbReference>